<evidence type="ECO:0000313" key="1">
    <source>
        <dbReference type="EMBL" id="MEQ2296848.1"/>
    </source>
</evidence>
<protein>
    <submittedName>
        <fullName evidence="1">Uncharacterized protein</fullName>
    </submittedName>
</protein>
<comment type="caution">
    <text evidence="1">The sequence shown here is derived from an EMBL/GenBank/DDBJ whole genome shotgun (WGS) entry which is preliminary data.</text>
</comment>
<reference evidence="1 2" key="1">
    <citation type="submission" date="2021-06" db="EMBL/GenBank/DDBJ databases">
        <authorList>
            <person name="Palmer J.M."/>
        </authorList>
    </citation>
    <scope>NUCLEOTIDE SEQUENCE [LARGE SCALE GENOMIC DNA]</scope>
    <source>
        <strain evidence="1 2">AS_MEX2019</strain>
        <tissue evidence="1">Muscle</tissue>
    </source>
</reference>
<dbReference type="Proteomes" id="UP001469553">
    <property type="component" value="Unassembled WGS sequence"/>
</dbReference>
<accession>A0ABV0YSK9</accession>
<keyword evidence="2" id="KW-1185">Reference proteome</keyword>
<gene>
    <name evidence="1" type="ORF">AMECASPLE_028647</name>
</gene>
<proteinExistence type="predicted"/>
<name>A0ABV0YSK9_9TELE</name>
<dbReference type="EMBL" id="JAHRIP010040799">
    <property type="protein sequence ID" value="MEQ2296848.1"/>
    <property type="molecule type" value="Genomic_DNA"/>
</dbReference>
<sequence length="103" mass="10940">MAAGAHGDRGSSAPGHVEVGWSFPTGSALTLCLRMEGSTVRDRGFGTSPATQSRVTPVKVNINLTLKDTKRSKELIAPLDIDQKKAVSTCLGQFQFTLGSCFK</sequence>
<evidence type="ECO:0000313" key="2">
    <source>
        <dbReference type="Proteomes" id="UP001469553"/>
    </source>
</evidence>
<organism evidence="1 2">
    <name type="scientific">Ameca splendens</name>
    <dbReference type="NCBI Taxonomy" id="208324"/>
    <lineage>
        <taxon>Eukaryota</taxon>
        <taxon>Metazoa</taxon>
        <taxon>Chordata</taxon>
        <taxon>Craniata</taxon>
        <taxon>Vertebrata</taxon>
        <taxon>Euteleostomi</taxon>
        <taxon>Actinopterygii</taxon>
        <taxon>Neopterygii</taxon>
        <taxon>Teleostei</taxon>
        <taxon>Neoteleostei</taxon>
        <taxon>Acanthomorphata</taxon>
        <taxon>Ovalentaria</taxon>
        <taxon>Atherinomorphae</taxon>
        <taxon>Cyprinodontiformes</taxon>
        <taxon>Goodeidae</taxon>
        <taxon>Ameca</taxon>
    </lineage>
</organism>